<feature type="compositionally biased region" description="Basic and acidic residues" evidence="9">
    <location>
        <begin position="251"/>
        <end position="263"/>
    </location>
</feature>
<keyword evidence="3" id="KW-0963">Cytoplasm</keyword>
<dbReference type="InterPro" id="IPR000433">
    <property type="entry name" value="Znf_ZZ"/>
</dbReference>
<dbReference type="Pfam" id="PF16577">
    <property type="entry name" value="UBA_5"/>
    <property type="match status" value="1"/>
</dbReference>
<dbReference type="Proteomes" id="UP000829291">
    <property type="component" value="Chromosome 7"/>
</dbReference>
<evidence type="ECO:0000256" key="2">
    <source>
        <dbReference type="ARBA" id="ARBA00004496"/>
    </source>
</evidence>
<dbReference type="InterPro" id="IPR000270">
    <property type="entry name" value="PB1_dom"/>
</dbReference>
<gene>
    <name evidence="13" type="primary">LOC107218948</name>
</gene>
<dbReference type="InterPro" id="IPR043145">
    <property type="entry name" value="Znf_ZZ_sf"/>
</dbReference>
<reference evidence="13" key="1">
    <citation type="submission" date="2025-08" db="UniProtKB">
        <authorList>
            <consortium name="RefSeq"/>
        </authorList>
    </citation>
    <scope>IDENTIFICATION</scope>
    <source>
        <tissue evidence="13">Thorax and Abdomen</tissue>
    </source>
</reference>
<dbReference type="Gene3D" id="3.30.60.90">
    <property type="match status" value="1"/>
</dbReference>
<comment type="subcellular location">
    <subcellularLocation>
        <location evidence="2">Cytoplasm</location>
    </subcellularLocation>
    <subcellularLocation>
        <location evidence="1">Nucleus</location>
    </subcellularLocation>
</comment>
<dbReference type="InterPro" id="IPR009060">
    <property type="entry name" value="UBA-like_sf"/>
</dbReference>
<feature type="compositionally biased region" description="Low complexity" evidence="9">
    <location>
        <begin position="299"/>
        <end position="310"/>
    </location>
</feature>
<proteinExistence type="predicted"/>
<dbReference type="AlphaFoldDB" id="A0A6J0BDP1"/>
<dbReference type="CDD" id="cd14320">
    <property type="entry name" value="UBA_SQSTM"/>
    <property type="match status" value="1"/>
</dbReference>
<dbReference type="KEGG" id="nlo:107218948"/>
<keyword evidence="4" id="KW-0479">Metal-binding</keyword>
<evidence type="ECO:0000259" key="11">
    <source>
        <dbReference type="PROSITE" id="PS51745"/>
    </source>
</evidence>
<dbReference type="GO" id="GO:0035973">
    <property type="term" value="P:aggrephagy"/>
    <property type="evidence" value="ECO:0007669"/>
    <property type="project" value="TreeGrafter"/>
</dbReference>
<keyword evidence="6" id="KW-0862">Zinc</keyword>
<dbReference type="Gene3D" id="3.10.20.90">
    <property type="entry name" value="Phosphatidylinositol 3-kinase Catalytic Subunit, Chain A, domain 1"/>
    <property type="match status" value="1"/>
</dbReference>
<feature type="domain" description="PB1" evidence="11">
    <location>
        <begin position="5"/>
        <end position="97"/>
    </location>
</feature>
<dbReference type="InterPro" id="IPR053793">
    <property type="entry name" value="PB1-like"/>
</dbReference>
<keyword evidence="7" id="KW-0539">Nucleus</keyword>
<dbReference type="Pfam" id="PF00569">
    <property type="entry name" value="ZZ"/>
    <property type="match status" value="1"/>
</dbReference>
<dbReference type="FunCoup" id="A0A6J0BDP1">
    <property type="interactions" value="102"/>
</dbReference>
<dbReference type="GO" id="GO:0044753">
    <property type="term" value="C:amphisome"/>
    <property type="evidence" value="ECO:0007669"/>
    <property type="project" value="TreeGrafter"/>
</dbReference>
<evidence type="ECO:0000256" key="6">
    <source>
        <dbReference type="ARBA" id="ARBA00022833"/>
    </source>
</evidence>
<dbReference type="Gene3D" id="1.10.8.10">
    <property type="entry name" value="DNA helicase RuvA subunit, C-terminal domain"/>
    <property type="match status" value="1"/>
</dbReference>
<evidence type="ECO:0000256" key="3">
    <source>
        <dbReference type="ARBA" id="ARBA00022490"/>
    </source>
</evidence>
<evidence type="ECO:0000256" key="1">
    <source>
        <dbReference type="ARBA" id="ARBA00004123"/>
    </source>
</evidence>
<dbReference type="GO" id="GO:0005080">
    <property type="term" value="F:protein kinase C binding"/>
    <property type="evidence" value="ECO:0007669"/>
    <property type="project" value="TreeGrafter"/>
</dbReference>
<dbReference type="SUPFAM" id="SSF54277">
    <property type="entry name" value="CAD &amp; PB1 domains"/>
    <property type="match status" value="1"/>
</dbReference>
<feature type="compositionally biased region" description="Polar residues" evidence="9">
    <location>
        <begin position="335"/>
        <end position="344"/>
    </location>
</feature>
<organism evidence="13">
    <name type="scientific">Neodiprion lecontei</name>
    <name type="common">Redheaded pine sawfly</name>
    <dbReference type="NCBI Taxonomy" id="441921"/>
    <lineage>
        <taxon>Eukaryota</taxon>
        <taxon>Metazoa</taxon>
        <taxon>Ecdysozoa</taxon>
        <taxon>Arthropoda</taxon>
        <taxon>Hexapoda</taxon>
        <taxon>Insecta</taxon>
        <taxon>Pterygota</taxon>
        <taxon>Neoptera</taxon>
        <taxon>Endopterygota</taxon>
        <taxon>Hymenoptera</taxon>
        <taxon>Tenthredinoidea</taxon>
        <taxon>Diprionidae</taxon>
        <taxon>Diprioninae</taxon>
        <taxon>Neodiprion</taxon>
    </lineage>
</organism>
<keyword evidence="12" id="KW-1185">Reference proteome</keyword>
<accession>A0A6J0BDP1</accession>
<dbReference type="GO" id="GO:0070530">
    <property type="term" value="F:K63-linked polyubiquitin modification-dependent protein binding"/>
    <property type="evidence" value="ECO:0007669"/>
    <property type="project" value="TreeGrafter"/>
</dbReference>
<dbReference type="RefSeq" id="XP_015512481.2">
    <property type="nucleotide sequence ID" value="XM_015656995.2"/>
</dbReference>
<dbReference type="Pfam" id="PF00564">
    <property type="entry name" value="PB1"/>
    <property type="match status" value="1"/>
</dbReference>
<feature type="domain" description="ZZ-type" evidence="10">
    <location>
        <begin position="116"/>
        <end position="166"/>
    </location>
</feature>
<sequence>MMSETVSFKVFLSKEEDPIDAKPEVRRFGIDKDVVTNFLYLNEKLQSVFAALRSRRFTISWKDADGDNVIVSSDEELRIALSETAEQSIRKLYVVLHSEYPAENAQPDAEQPQAIHIDIICDGCEKDVHGFRYKCIQCPNYDLCADCESKGLHPEHCMIRSPVPLQWNPHVGRRLSHFMYKLARKNGRTARDTDLTKCPYKRVKFTHNSHAGRLEADRPSWLDTVTAYLNEWAQLPSEGSCPMKEQPGQKVGEESKTETEDKRRINRQAELFKNVGENLANFLNPLSIDVEVHAEAPNAAGKAPAGGNAKTPPENSPPSTSAHKFPGEGKKLVDTASTSENPVHQPTVDASAPIDKPNMESEEWTLLNQQDTPVSYVTEGVSSISLSTGAVPKVPSTTVPTASAPVPILASTVATKPIYPKLPQQAEAPIPIYHPDPNIQRAVVAMMQMGFTNEGGWLTQLLASKNGDISKALDILQPVRPGNSKQ</sequence>
<name>A0A6J0BDP1_NEOLC</name>
<dbReference type="PROSITE" id="PS50135">
    <property type="entry name" value="ZF_ZZ_2"/>
    <property type="match status" value="1"/>
</dbReference>
<dbReference type="PROSITE" id="PS01357">
    <property type="entry name" value="ZF_ZZ_1"/>
    <property type="match status" value="1"/>
</dbReference>
<dbReference type="GO" id="GO:0016235">
    <property type="term" value="C:aggresome"/>
    <property type="evidence" value="ECO:0007669"/>
    <property type="project" value="TreeGrafter"/>
</dbReference>
<dbReference type="GO" id="GO:0008270">
    <property type="term" value="F:zinc ion binding"/>
    <property type="evidence" value="ECO:0007669"/>
    <property type="project" value="UniProtKB-KW"/>
</dbReference>
<dbReference type="PANTHER" id="PTHR15090:SF0">
    <property type="entry name" value="SEQUESTOSOME-1"/>
    <property type="match status" value="1"/>
</dbReference>
<protein>
    <submittedName>
        <fullName evidence="13">Sequestosome-1</fullName>
    </submittedName>
</protein>
<dbReference type="PROSITE" id="PS51745">
    <property type="entry name" value="PB1"/>
    <property type="match status" value="1"/>
</dbReference>
<evidence type="ECO:0000256" key="7">
    <source>
        <dbReference type="ARBA" id="ARBA00023242"/>
    </source>
</evidence>
<dbReference type="InterPro" id="IPR052260">
    <property type="entry name" value="Autophagy_Rcpt_SigReg"/>
</dbReference>
<dbReference type="InParanoid" id="A0A6J0BDP1"/>
<feature type="region of interest" description="Disordered" evidence="9">
    <location>
        <begin position="299"/>
        <end position="355"/>
    </location>
</feature>
<evidence type="ECO:0000256" key="4">
    <source>
        <dbReference type="ARBA" id="ARBA00022723"/>
    </source>
</evidence>
<evidence type="ECO:0000313" key="13">
    <source>
        <dbReference type="RefSeq" id="XP_015512481.2"/>
    </source>
</evidence>
<evidence type="ECO:0000259" key="10">
    <source>
        <dbReference type="PROSITE" id="PS50135"/>
    </source>
</evidence>
<dbReference type="SMART" id="SM00291">
    <property type="entry name" value="ZnF_ZZ"/>
    <property type="match status" value="1"/>
</dbReference>
<dbReference type="GO" id="GO:0005634">
    <property type="term" value="C:nucleus"/>
    <property type="evidence" value="ECO:0007669"/>
    <property type="project" value="UniProtKB-SubCell"/>
</dbReference>
<dbReference type="GO" id="GO:0000423">
    <property type="term" value="P:mitophagy"/>
    <property type="evidence" value="ECO:0007669"/>
    <property type="project" value="TreeGrafter"/>
</dbReference>
<feature type="region of interest" description="Disordered" evidence="9">
    <location>
        <begin position="237"/>
        <end position="264"/>
    </location>
</feature>
<keyword evidence="5 8" id="KW-0863">Zinc-finger</keyword>
<evidence type="ECO:0000256" key="5">
    <source>
        <dbReference type="ARBA" id="ARBA00022771"/>
    </source>
</evidence>
<evidence type="ECO:0000256" key="9">
    <source>
        <dbReference type="SAM" id="MobiDB-lite"/>
    </source>
</evidence>
<dbReference type="OrthoDB" id="441278at2759"/>
<evidence type="ECO:0000313" key="12">
    <source>
        <dbReference type="Proteomes" id="UP000829291"/>
    </source>
</evidence>
<dbReference type="InterPro" id="IPR033741">
    <property type="entry name" value="SQSTM_UBA"/>
</dbReference>
<dbReference type="CDD" id="cd02340">
    <property type="entry name" value="ZZ_NBR1_like"/>
    <property type="match status" value="1"/>
</dbReference>
<dbReference type="GeneID" id="107218948"/>
<dbReference type="SUPFAM" id="SSF46934">
    <property type="entry name" value="UBA-like"/>
    <property type="match status" value="1"/>
</dbReference>
<dbReference type="GO" id="GO:0007032">
    <property type="term" value="P:endosome organization"/>
    <property type="evidence" value="ECO:0007669"/>
    <property type="project" value="TreeGrafter"/>
</dbReference>
<evidence type="ECO:0000256" key="8">
    <source>
        <dbReference type="PROSITE-ProRule" id="PRU00228"/>
    </source>
</evidence>
<dbReference type="PANTHER" id="PTHR15090">
    <property type="entry name" value="SEQUESTOSOME 1-RELATED"/>
    <property type="match status" value="1"/>
</dbReference>
<dbReference type="SUPFAM" id="SSF57850">
    <property type="entry name" value="RING/U-box"/>
    <property type="match status" value="1"/>
</dbReference>